<evidence type="ECO:0000313" key="1">
    <source>
        <dbReference type="EMBL" id="MBP2364503.1"/>
    </source>
</evidence>
<organism evidence="1 2">
    <name type="scientific">Pseudonocardia parietis</name>
    <dbReference type="NCBI Taxonomy" id="570936"/>
    <lineage>
        <taxon>Bacteria</taxon>
        <taxon>Bacillati</taxon>
        <taxon>Actinomycetota</taxon>
        <taxon>Actinomycetes</taxon>
        <taxon>Pseudonocardiales</taxon>
        <taxon>Pseudonocardiaceae</taxon>
        <taxon>Pseudonocardia</taxon>
    </lineage>
</organism>
<accession>A0ABS4VKQ9</accession>
<protein>
    <submittedName>
        <fullName evidence="1">Uncharacterized protein</fullName>
    </submittedName>
</protein>
<name>A0ABS4VKQ9_9PSEU</name>
<dbReference type="Proteomes" id="UP001519295">
    <property type="component" value="Unassembled WGS sequence"/>
</dbReference>
<proteinExistence type="predicted"/>
<dbReference type="EMBL" id="JAGINU010000001">
    <property type="protein sequence ID" value="MBP2364503.1"/>
    <property type="molecule type" value="Genomic_DNA"/>
</dbReference>
<gene>
    <name evidence="1" type="ORF">JOF36_000199</name>
</gene>
<keyword evidence="2" id="KW-1185">Reference proteome</keyword>
<evidence type="ECO:0000313" key="2">
    <source>
        <dbReference type="Proteomes" id="UP001519295"/>
    </source>
</evidence>
<comment type="caution">
    <text evidence="1">The sequence shown here is derived from an EMBL/GenBank/DDBJ whole genome shotgun (WGS) entry which is preliminary data.</text>
</comment>
<reference evidence="1 2" key="1">
    <citation type="submission" date="2021-03" db="EMBL/GenBank/DDBJ databases">
        <title>Sequencing the genomes of 1000 actinobacteria strains.</title>
        <authorList>
            <person name="Klenk H.-P."/>
        </authorList>
    </citation>
    <scope>NUCLEOTIDE SEQUENCE [LARGE SCALE GENOMIC DNA]</scope>
    <source>
        <strain evidence="1 2">DSM 45256</strain>
    </source>
</reference>
<sequence length="56" mass="6211">MHSCVGSGTVQYEVTCPTTSNFMFTHVYREPGASIQRPVRCDTFGGAWGNVTWKIV</sequence>